<dbReference type="SUPFAM" id="SSF53254">
    <property type="entry name" value="Phosphoglycerate mutase-like"/>
    <property type="match status" value="1"/>
</dbReference>
<dbReference type="InterPro" id="IPR029033">
    <property type="entry name" value="His_PPase_superfam"/>
</dbReference>
<dbReference type="CDD" id="cd07067">
    <property type="entry name" value="HP_PGM_like"/>
    <property type="match status" value="1"/>
</dbReference>
<dbReference type="KEGG" id="hhk:HH1059_06680"/>
<dbReference type="InterPro" id="IPR013078">
    <property type="entry name" value="His_Pase_superF_clade-1"/>
</dbReference>
<dbReference type="EMBL" id="AP017372">
    <property type="protein sequence ID" value="BAU57356.1"/>
    <property type="molecule type" value="Genomic_DNA"/>
</dbReference>
<dbReference type="PANTHER" id="PTHR47623">
    <property type="entry name" value="OS09G0287300 PROTEIN"/>
    <property type="match status" value="1"/>
</dbReference>
<keyword evidence="2" id="KW-1185">Reference proteome</keyword>
<proteinExistence type="predicted"/>
<evidence type="ECO:0000313" key="1">
    <source>
        <dbReference type="EMBL" id="BAU57356.1"/>
    </source>
</evidence>
<sequence>MKELLIIRHAKSSWYNPHLNDKERPLAPRGEKAAPMMAQRLVQRGAIPQLIVTSEAVRAQQTARLMAAAMGLDDQLIVLDKRLYNAGPAEWLEIIRDQPDTYQRIALIGHNPAIEETARSLFSLQVAKVPTAAVITVRFGCDRWVQVDPKWSEVVGFDYPKRRG</sequence>
<accession>A0A110B4V2</accession>
<dbReference type="OrthoDB" id="9810154at2"/>
<dbReference type="PANTHER" id="PTHR47623:SF1">
    <property type="entry name" value="OS09G0287300 PROTEIN"/>
    <property type="match status" value="1"/>
</dbReference>
<name>A0A110B4V2_HALHR</name>
<dbReference type="Gene3D" id="3.40.50.1240">
    <property type="entry name" value="Phosphoglycerate mutase-like"/>
    <property type="match status" value="1"/>
</dbReference>
<gene>
    <name evidence="1" type="ORF">HH1059_06680</name>
</gene>
<dbReference type="RefSeq" id="WP_096408282.1">
    <property type="nucleotide sequence ID" value="NZ_AP017372.2"/>
</dbReference>
<protein>
    <submittedName>
        <fullName evidence="1">Phosphohistidine phosphatase SixA</fullName>
    </submittedName>
</protein>
<dbReference type="Proteomes" id="UP000218890">
    <property type="component" value="Chromosome"/>
</dbReference>
<evidence type="ECO:0000313" key="2">
    <source>
        <dbReference type="Proteomes" id="UP000218890"/>
    </source>
</evidence>
<reference evidence="1" key="1">
    <citation type="submission" date="2016-02" db="EMBL/GenBank/DDBJ databases">
        <title>Halorhodospira halochloris DSM-1059 complete genome, version 2.</title>
        <authorList>
            <person name="Tsukatani Y."/>
        </authorList>
    </citation>
    <scope>NUCLEOTIDE SEQUENCE</scope>
    <source>
        <strain evidence="1">DSM 1059</strain>
    </source>
</reference>
<organism evidence="1 2">
    <name type="scientific">Halorhodospira halochloris</name>
    <name type="common">Ectothiorhodospira halochloris</name>
    <dbReference type="NCBI Taxonomy" id="1052"/>
    <lineage>
        <taxon>Bacteria</taxon>
        <taxon>Pseudomonadati</taxon>
        <taxon>Pseudomonadota</taxon>
        <taxon>Gammaproteobacteria</taxon>
        <taxon>Chromatiales</taxon>
        <taxon>Ectothiorhodospiraceae</taxon>
        <taxon>Halorhodospira</taxon>
    </lineage>
</organism>
<dbReference type="AlphaFoldDB" id="A0A110B4V2"/>
<dbReference type="Pfam" id="PF00300">
    <property type="entry name" value="His_Phos_1"/>
    <property type="match status" value="1"/>
</dbReference>